<dbReference type="EMBL" id="JAVFKY010000001">
    <property type="protein sequence ID" value="KAK5584100.1"/>
    <property type="molecule type" value="Genomic_DNA"/>
</dbReference>
<name>A0AAN7UD49_9MYCE</name>
<organism evidence="2 3">
    <name type="scientific">Dictyostelium firmibasis</name>
    <dbReference type="NCBI Taxonomy" id="79012"/>
    <lineage>
        <taxon>Eukaryota</taxon>
        <taxon>Amoebozoa</taxon>
        <taxon>Evosea</taxon>
        <taxon>Eumycetozoa</taxon>
        <taxon>Dictyostelia</taxon>
        <taxon>Dictyosteliales</taxon>
        <taxon>Dictyosteliaceae</taxon>
        <taxon>Dictyostelium</taxon>
    </lineage>
</organism>
<sequence length="132" mass="15422">MNNLFQLPINRKNLKRTNGDYEIETDNGEDYNNRSNKKKNIGFEEFKNNNLSMDVVFQDHQQAFQSNHGTQHHSIDNSSPYINNLGHNSSNPLPQPINQNNINQQISTENNNQNNNLNILNRNSKNYFSHFF</sequence>
<reference evidence="2 3" key="1">
    <citation type="submission" date="2023-11" db="EMBL/GenBank/DDBJ databases">
        <title>Dfirmibasis_genome.</title>
        <authorList>
            <person name="Edelbroek B."/>
            <person name="Kjellin J."/>
            <person name="Jerlstrom-Hultqvist J."/>
            <person name="Soderbom F."/>
        </authorList>
    </citation>
    <scope>NUCLEOTIDE SEQUENCE [LARGE SCALE GENOMIC DNA]</scope>
    <source>
        <strain evidence="2 3">TNS-C-14</strain>
    </source>
</reference>
<dbReference type="AlphaFoldDB" id="A0AAN7UD49"/>
<evidence type="ECO:0000256" key="1">
    <source>
        <dbReference type="SAM" id="MobiDB-lite"/>
    </source>
</evidence>
<gene>
    <name evidence="2" type="ORF">RB653_005707</name>
</gene>
<protein>
    <submittedName>
        <fullName evidence="2">Uncharacterized protein</fullName>
    </submittedName>
</protein>
<feature type="region of interest" description="Disordered" evidence="1">
    <location>
        <begin position="64"/>
        <end position="100"/>
    </location>
</feature>
<proteinExistence type="predicted"/>
<keyword evidence="3" id="KW-1185">Reference proteome</keyword>
<comment type="caution">
    <text evidence="2">The sequence shown here is derived from an EMBL/GenBank/DDBJ whole genome shotgun (WGS) entry which is preliminary data.</text>
</comment>
<evidence type="ECO:0000313" key="2">
    <source>
        <dbReference type="EMBL" id="KAK5584100.1"/>
    </source>
</evidence>
<feature type="compositionally biased region" description="Polar residues" evidence="1">
    <location>
        <begin position="76"/>
        <end position="87"/>
    </location>
</feature>
<accession>A0AAN7UD49</accession>
<evidence type="ECO:0000313" key="3">
    <source>
        <dbReference type="Proteomes" id="UP001344447"/>
    </source>
</evidence>
<dbReference type="Proteomes" id="UP001344447">
    <property type="component" value="Unassembled WGS sequence"/>
</dbReference>
<feature type="compositionally biased region" description="Low complexity" evidence="1">
    <location>
        <begin position="88"/>
        <end position="100"/>
    </location>
</feature>